<protein>
    <submittedName>
        <fullName evidence="3">AMP-binding protein</fullName>
    </submittedName>
</protein>
<evidence type="ECO:0000259" key="2">
    <source>
        <dbReference type="Pfam" id="PF00501"/>
    </source>
</evidence>
<evidence type="ECO:0000256" key="1">
    <source>
        <dbReference type="SAM" id="MobiDB-lite"/>
    </source>
</evidence>
<evidence type="ECO:0000313" key="4">
    <source>
        <dbReference type="Proteomes" id="UP001319883"/>
    </source>
</evidence>
<evidence type="ECO:0000313" key="3">
    <source>
        <dbReference type="EMBL" id="MBZ9566453.1"/>
    </source>
</evidence>
<proteinExistence type="predicted"/>
<comment type="caution">
    <text evidence="3">The sequence shown here is derived from an EMBL/GenBank/DDBJ whole genome shotgun (WGS) entry which is preliminary data.</text>
</comment>
<accession>A0ABS7WW29</accession>
<dbReference type="RefSeq" id="WP_224420148.1">
    <property type="nucleotide sequence ID" value="NZ_JAGXFD010000001.1"/>
</dbReference>
<dbReference type="PANTHER" id="PTHR43201">
    <property type="entry name" value="ACYL-COA SYNTHETASE"/>
    <property type="match status" value="1"/>
</dbReference>
<dbReference type="InterPro" id="IPR000873">
    <property type="entry name" value="AMP-dep_synth/lig_dom"/>
</dbReference>
<dbReference type="Pfam" id="PF00501">
    <property type="entry name" value="AMP-binding"/>
    <property type="match status" value="1"/>
</dbReference>
<dbReference type="PROSITE" id="PS00455">
    <property type="entry name" value="AMP_BINDING"/>
    <property type="match status" value="1"/>
</dbReference>
<dbReference type="EMBL" id="JAGXFD010000001">
    <property type="protein sequence ID" value="MBZ9566453.1"/>
    <property type="molecule type" value="Genomic_DNA"/>
</dbReference>
<gene>
    <name evidence="3" type="ORF">KGQ91_01935</name>
</gene>
<feature type="region of interest" description="Disordered" evidence="1">
    <location>
        <begin position="478"/>
        <end position="498"/>
    </location>
</feature>
<dbReference type="Gene3D" id="3.30.300.30">
    <property type="match status" value="1"/>
</dbReference>
<sequence length="498" mass="53120">MSERFHRHLTRLARTRPTAVALEDARRRLSYAALIAEIDTRVARLQAVDAGRVGLALDNGIDWALWDLALLVAGRVNVPLPGFFSPAQLAHVTRQAGLDALIGPPELGEALGFTPGPDPALARRRVDTPPALPADTAKITFTSGTSGTPRGVCLDAEAPLRVAESLAEIAAECRVQRHLGMLPLATLLENVGGLYAPLWMGATSVLPGLAALGWQGASGFDVTAARRQLEHHRPHSLILVPQLLEALLADPGGPARFPGRFLAVGGARVSPHLLERARGIGWPAFEGYGLSECASVVSVNRPGDDKPGSVGRPLPHVRVSLAADGEIRVAGNLMLGYLGDESPMPTAWPTGDLGRREDGRLILEGRRKQLFITAYGRNVDPAWVEAELTAEPAIAQAWVHGEALPANRALLVPAHAAIDEARLATAVAAANARLPDYARVTHWRRGAPFTPAEGLCTANGRLRREALAARYRDWLDAPLAPRATPPATEPPIQPENTP</sequence>
<dbReference type="Gene3D" id="3.40.50.12780">
    <property type="entry name" value="N-terminal domain of ligase-like"/>
    <property type="match status" value="1"/>
</dbReference>
<organism evidence="3 4">
    <name type="scientific">Modicisalibacter tunisiensis</name>
    <dbReference type="NCBI Taxonomy" id="390637"/>
    <lineage>
        <taxon>Bacteria</taxon>
        <taxon>Pseudomonadati</taxon>
        <taxon>Pseudomonadota</taxon>
        <taxon>Gammaproteobacteria</taxon>
        <taxon>Oceanospirillales</taxon>
        <taxon>Halomonadaceae</taxon>
        <taxon>Modicisalibacter</taxon>
    </lineage>
</organism>
<dbReference type="InterPro" id="IPR042099">
    <property type="entry name" value="ANL_N_sf"/>
</dbReference>
<name>A0ABS7WW29_9GAMM</name>
<dbReference type="Proteomes" id="UP001319883">
    <property type="component" value="Unassembled WGS sequence"/>
</dbReference>
<dbReference type="InterPro" id="IPR045851">
    <property type="entry name" value="AMP-bd_C_sf"/>
</dbReference>
<dbReference type="InterPro" id="IPR020845">
    <property type="entry name" value="AMP-binding_CS"/>
</dbReference>
<dbReference type="SUPFAM" id="SSF56801">
    <property type="entry name" value="Acetyl-CoA synthetase-like"/>
    <property type="match status" value="1"/>
</dbReference>
<feature type="compositionally biased region" description="Pro residues" evidence="1">
    <location>
        <begin position="483"/>
        <end position="498"/>
    </location>
</feature>
<feature type="domain" description="AMP-dependent synthetase/ligase" evidence="2">
    <location>
        <begin position="11"/>
        <end position="331"/>
    </location>
</feature>
<dbReference type="PANTHER" id="PTHR43201:SF32">
    <property type="entry name" value="2-SUCCINYLBENZOATE--COA LIGASE, CHLOROPLASTIC_PEROXISOMAL"/>
    <property type="match status" value="1"/>
</dbReference>
<dbReference type="Pfam" id="PF23562">
    <property type="entry name" value="AMP-binding_C_3"/>
    <property type="match status" value="1"/>
</dbReference>
<keyword evidence="4" id="KW-1185">Reference proteome</keyword>
<reference evidence="3 4" key="1">
    <citation type="submission" date="2021-05" db="EMBL/GenBank/DDBJ databases">
        <title>Petroleum and Energy Research Collection (APPE): ex situ preservation of microbial diversity associated with the oil industry and exploitation of its biotechnological potential.</title>
        <authorList>
            <person name="Paixao C.T.M."/>
            <person name="Gomes M.B."/>
            <person name="Oliveira V.M."/>
        </authorList>
    </citation>
    <scope>NUCLEOTIDE SEQUENCE [LARGE SCALE GENOMIC DNA]</scope>
    <source>
        <strain evidence="3 4">LIT2</strain>
    </source>
</reference>